<dbReference type="Proteomes" id="UP000663901">
    <property type="component" value="Chromosome"/>
</dbReference>
<evidence type="ECO:0000313" key="2">
    <source>
        <dbReference type="Proteomes" id="UP000663901"/>
    </source>
</evidence>
<dbReference type="RefSeq" id="WP_071822324.1">
    <property type="nucleotide sequence ID" value="NZ_CP059084.1"/>
</dbReference>
<reference evidence="1" key="1">
    <citation type="submission" date="2020-07" db="EMBL/GenBank/DDBJ databases">
        <title>Genome Sequences for Panteoa spp. that cause Center Rot in Onions.</title>
        <authorList>
            <person name="Asselin J.A."/>
            <person name="Helmann T."/>
            <person name="Beer S."/>
            <person name="Stodghill P."/>
        </authorList>
    </citation>
    <scope>NUCLEOTIDE SEQUENCE</scope>
    <source>
        <strain evidence="1">OC5a</strain>
    </source>
</reference>
<dbReference type="EMBL" id="CP059084">
    <property type="protein sequence ID" value="QTC45306.1"/>
    <property type="molecule type" value="Genomic_DNA"/>
</dbReference>
<dbReference type="InterPro" id="IPR008966">
    <property type="entry name" value="Adhesion_dom_sf"/>
</dbReference>
<accession>A0A8A4KGA7</accession>
<evidence type="ECO:0000313" key="1">
    <source>
        <dbReference type="EMBL" id="QTC45306.1"/>
    </source>
</evidence>
<dbReference type="SUPFAM" id="SSF49401">
    <property type="entry name" value="Bacterial adhesins"/>
    <property type="match status" value="1"/>
</dbReference>
<dbReference type="Gene3D" id="2.60.40.1090">
    <property type="entry name" value="Fimbrial-type adhesion domain"/>
    <property type="match status" value="1"/>
</dbReference>
<organism evidence="1 2">
    <name type="scientific">Pantoea ananas</name>
    <name type="common">Erwinia uredovora</name>
    <dbReference type="NCBI Taxonomy" id="553"/>
    <lineage>
        <taxon>Bacteria</taxon>
        <taxon>Pseudomonadati</taxon>
        <taxon>Pseudomonadota</taxon>
        <taxon>Gammaproteobacteria</taxon>
        <taxon>Enterobacterales</taxon>
        <taxon>Erwiniaceae</taxon>
        <taxon>Pantoea</taxon>
    </lineage>
</organism>
<dbReference type="GO" id="GO:0009289">
    <property type="term" value="C:pilus"/>
    <property type="evidence" value="ECO:0007669"/>
    <property type="project" value="InterPro"/>
</dbReference>
<dbReference type="InterPro" id="IPR036937">
    <property type="entry name" value="Adhesion_dom_fimbrial_sf"/>
</dbReference>
<name>A0A8A4KGA7_PANAN</name>
<protein>
    <submittedName>
        <fullName evidence="1">Fimbrial protein</fullName>
    </submittedName>
</protein>
<proteinExistence type="predicted"/>
<sequence>MSGTIIENSDCTISQAGGLGSLISFGNDVYISKIDGVSYKKTSIPVSIKCSNNSNGIVKISFQGTGVGSGCGKLLCTTIQGLGLQLYAAENKLDLGKFFYSQLINGNVDSPEFYVVPVKIENSSLKAGEFASVVTMIVGIV</sequence>
<dbReference type="GO" id="GO:0007155">
    <property type="term" value="P:cell adhesion"/>
    <property type="evidence" value="ECO:0007669"/>
    <property type="project" value="InterPro"/>
</dbReference>
<gene>
    <name evidence="1" type="ORF">H0Z12_16550</name>
</gene>
<dbReference type="AlphaFoldDB" id="A0A8A4KGA7"/>